<comment type="caution">
    <text evidence="2">The sequence shown here is derived from an EMBL/GenBank/DDBJ whole genome shotgun (WGS) entry which is preliminary data.</text>
</comment>
<organism evidence="2 3">
    <name type="scientific">Dreissena polymorpha</name>
    <name type="common">Zebra mussel</name>
    <name type="synonym">Mytilus polymorpha</name>
    <dbReference type="NCBI Taxonomy" id="45954"/>
    <lineage>
        <taxon>Eukaryota</taxon>
        <taxon>Metazoa</taxon>
        <taxon>Spiralia</taxon>
        <taxon>Lophotrochozoa</taxon>
        <taxon>Mollusca</taxon>
        <taxon>Bivalvia</taxon>
        <taxon>Autobranchia</taxon>
        <taxon>Heteroconchia</taxon>
        <taxon>Euheterodonta</taxon>
        <taxon>Imparidentia</taxon>
        <taxon>Neoheterodontei</taxon>
        <taxon>Myida</taxon>
        <taxon>Dreissenoidea</taxon>
        <taxon>Dreissenidae</taxon>
        <taxon>Dreissena</taxon>
    </lineage>
</organism>
<evidence type="ECO:0000313" key="2">
    <source>
        <dbReference type="EMBL" id="KAH3831234.1"/>
    </source>
</evidence>
<proteinExistence type="predicted"/>
<sequence length="71" mass="7735">MLANAPGPLPMSAPGPSSNFPFSPPFQLTGAMSLLVDLFIYVQWVSIALQPREWLFPPCFEHDQSSAIVCA</sequence>
<keyword evidence="1" id="KW-0472">Membrane</keyword>
<gene>
    <name evidence="2" type="ORF">DPMN_104496</name>
</gene>
<dbReference type="AlphaFoldDB" id="A0A9D4H7W6"/>
<protein>
    <submittedName>
        <fullName evidence="2">Uncharacterized protein</fullName>
    </submittedName>
</protein>
<evidence type="ECO:0000256" key="1">
    <source>
        <dbReference type="SAM" id="Phobius"/>
    </source>
</evidence>
<keyword evidence="3" id="KW-1185">Reference proteome</keyword>
<dbReference type="Proteomes" id="UP000828390">
    <property type="component" value="Unassembled WGS sequence"/>
</dbReference>
<dbReference type="EMBL" id="JAIWYP010000004">
    <property type="protein sequence ID" value="KAH3831234.1"/>
    <property type="molecule type" value="Genomic_DNA"/>
</dbReference>
<keyword evidence="1" id="KW-0812">Transmembrane</keyword>
<keyword evidence="1" id="KW-1133">Transmembrane helix</keyword>
<evidence type="ECO:0000313" key="3">
    <source>
        <dbReference type="Proteomes" id="UP000828390"/>
    </source>
</evidence>
<feature type="transmembrane region" description="Helical" evidence="1">
    <location>
        <begin position="26"/>
        <end position="47"/>
    </location>
</feature>
<name>A0A9D4H7W6_DREPO</name>
<accession>A0A9D4H7W6</accession>
<reference evidence="2" key="2">
    <citation type="submission" date="2020-11" db="EMBL/GenBank/DDBJ databases">
        <authorList>
            <person name="McCartney M.A."/>
            <person name="Auch B."/>
            <person name="Kono T."/>
            <person name="Mallez S."/>
            <person name="Becker A."/>
            <person name="Gohl D.M."/>
            <person name="Silverstein K.A.T."/>
            <person name="Koren S."/>
            <person name="Bechman K.B."/>
            <person name="Herman A."/>
            <person name="Abrahante J.E."/>
            <person name="Garbe J."/>
        </authorList>
    </citation>
    <scope>NUCLEOTIDE SEQUENCE</scope>
    <source>
        <strain evidence="2">Duluth1</strain>
        <tissue evidence="2">Whole animal</tissue>
    </source>
</reference>
<reference evidence="2" key="1">
    <citation type="journal article" date="2019" name="bioRxiv">
        <title>The Genome of the Zebra Mussel, Dreissena polymorpha: A Resource for Invasive Species Research.</title>
        <authorList>
            <person name="McCartney M.A."/>
            <person name="Auch B."/>
            <person name="Kono T."/>
            <person name="Mallez S."/>
            <person name="Zhang Y."/>
            <person name="Obille A."/>
            <person name="Becker A."/>
            <person name="Abrahante J.E."/>
            <person name="Garbe J."/>
            <person name="Badalamenti J.P."/>
            <person name="Herman A."/>
            <person name="Mangelson H."/>
            <person name="Liachko I."/>
            <person name="Sullivan S."/>
            <person name="Sone E.D."/>
            <person name="Koren S."/>
            <person name="Silverstein K.A.T."/>
            <person name="Beckman K.B."/>
            <person name="Gohl D.M."/>
        </authorList>
    </citation>
    <scope>NUCLEOTIDE SEQUENCE</scope>
    <source>
        <strain evidence="2">Duluth1</strain>
        <tissue evidence="2">Whole animal</tissue>
    </source>
</reference>